<evidence type="ECO:0000256" key="1">
    <source>
        <dbReference type="SAM" id="MobiDB-lite"/>
    </source>
</evidence>
<dbReference type="EMBL" id="BMML01000003">
    <property type="protein sequence ID" value="GGM95454.1"/>
    <property type="molecule type" value="Genomic_DNA"/>
</dbReference>
<sequence length="91" mass="9397">MEELTRECPAIADGVAATVSTGCQEPFHVARGMATPDRLLDLALARPERGGRRNRAASTATSRRTATSRKTATEAATATSAVTGTAAGVRP</sequence>
<feature type="compositionally biased region" description="Low complexity" evidence="1">
    <location>
        <begin position="56"/>
        <end position="91"/>
    </location>
</feature>
<gene>
    <name evidence="2" type="ORF">GCM10011578_014870</name>
</gene>
<evidence type="ECO:0000313" key="3">
    <source>
        <dbReference type="Proteomes" id="UP000653411"/>
    </source>
</evidence>
<proteinExistence type="predicted"/>
<reference evidence="2" key="2">
    <citation type="submission" date="2020-09" db="EMBL/GenBank/DDBJ databases">
        <authorList>
            <person name="Sun Q."/>
            <person name="Zhou Y."/>
        </authorList>
    </citation>
    <scope>NUCLEOTIDE SEQUENCE</scope>
    <source>
        <strain evidence="2">CGMCC 4.7110</strain>
    </source>
</reference>
<evidence type="ECO:0000313" key="2">
    <source>
        <dbReference type="EMBL" id="GGM95454.1"/>
    </source>
</evidence>
<feature type="region of interest" description="Disordered" evidence="1">
    <location>
        <begin position="44"/>
        <end position="91"/>
    </location>
</feature>
<reference evidence="2" key="1">
    <citation type="journal article" date="2014" name="Int. J. Syst. Evol. Microbiol.">
        <title>Complete genome sequence of Corynebacterium casei LMG S-19264T (=DSM 44701T), isolated from a smear-ripened cheese.</title>
        <authorList>
            <consortium name="US DOE Joint Genome Institute (JGI-PGF)"/>
            <person name="Walter F."/>
            <person name="Albersmeier A."/>
            <person name="Kalinowski J."/>
            <person name="Ruckert C."/>
        </authorList>
    </citation>
    <scope>NUCLEOTIDE SEQUENCE</scope>
    <source>
        <strain evidence="2">CGMCC 4.7110</strain>
    </source>
</reference>
<name>A0A917X927_9ACTN</name>
<protein>
    <submittedName>
        <fullName evidence="2">Uncharacterized protein</fullName>
    </submittedName>
</protein>
<accession>A0A917X927</accession>
<keyword evidence="3" id="KW-1185">Reference proteome</keyword>
<dbReference type="RefSeq" id="WP_189261790.1">
    <property type="nucleotide sequence ID" value="NZ_BMML01000003.1"/>
</dbReference>
<organism evidence="2 3">
    <name type="scientific">Streptomyces fuscichromogenes</name>
    <dbReference type="NCBI Taxonomy" id="1324013"/>
    <lineage>
        <taxon>Bacteria</taxon>
        <taxon>Bacillati</taxon>
        <taxon>Actinomycetota</taxon>
        <taxon>Actinomycetes</taxon>
        <taxon>Kitasatosporales</taxon>
        <taxon>Streptomycetaceae</taxon>
        <taxon>Streptomyces</taxon>
    </lineage>
</organism>
<dbReference type="Proteomes" id="UP000653411">
    <property type="component" value="Unassembled WGS sequence"/>
</dbReference>
<comment type="caution">
    <text evidence="2">The sequence shown here is derived from an EMBL/GenBank/DDBJ whole genome shotgun (WGS) entry which is preliminary data.</text>
</comment>
<dbReference type="AlphaFoldDB" id="A0A917X927"/>